<evidence type="ECO:0000313" key="1">
    <source>
        <dbReference type="EMBL" id="KAE9039899.1"/>
    </source>
</evidence>
<sequence length="88" mass="10093">MWERYKGKIRYRCTTTADTFKNIVATEKDPVKRKLIKNLAMYVLKKLVDSVTGANIMDFVQTCCRILKTKLSLIARLVPSIREDGLLG</sequence>
<evidence type="ECO:0000313" key="2">
    <source>
        <dbReference type="EMBL" id="KAE9350838.1"/>
    </source>
</evidence>
<evidence type="ECO:0000313" key="3">
    <source>
        <dbReference type="Proteomes" id="UP000434957"/>
    </source>
</evidence>
<dbReference type="EMBL" id="QXFT01000210">
    <property type="protein sequence ID" value="KAE9350838.1"/>
    <property type="molecule type" value="Genomic_DNA"/>
</dbReference>
<dbReference type="EMBL" id="QXFU01000220">
    <property type="protein sequence ID" value="KAE9039899.1"/>
    <property type="molecule type" value="Genomic_DNA"/>
</dbReference>
<evidence type="ECO:0000313" key="4">
    <source>
        <dbReference type="Proteomes" id="UP000435112"/>
    </source>
</evidence>
<gene>
    <name evidence="1" type="ORF">PR002_g5238</name>
    <name evidence="2" type="ORF">PR003_g5180</name>
</gene>
<name>A0A6A4G525_9STRA</name>
<dbReference type="Proteomes" id="UP000435112">
    <property type="component" value="Unassembled WGS sequence"/>
</dbReference>
<accession>A0A6A4G525</accession>
<reference evidence="2 3" key="1">
    <citation type="submission" date="2018-08" db="EMBL/GenBank/DDBJ databases">
        <title>Genomic investigation of the strawberry pathogen Phytophthora fragariae indicates pathogenicity is determined by transcriptional variation in three key races.</title>
        <authorList>
            <person name="Adams T.M."/>
            <person name="Armitage A.D."/>
            <person name="Sobczyk M.K."/>
            <person name="Bates H.J."/>
            <person name="Dunwell J.M."/>
            <person name="Nellist C.F."/>
            <person name="Harrison R.J."/>
        </authorList>
    </citation>
    <scope>NUCLEOTIDE SEQUENCE [LARGE SCALE GENOMIC DNA]</scope>
    <source>
        <strain evidence="1 4">SCRP324</strain>
        <strain evidence="2 3">SCRP333</strain>
    </source>
</reference>
<dbReference type="Proteomes" id="UP000434957">
    <property type="component" value="Unassembled WGS sequence"/>
</dbReference>
<comment type="caution">
    <text evidence="2">The sequence shown here is derived from an EMBL/GenBank/DDBJ whole genome shotgun (WGS) entry which is preliminary data.</text>
</comment>
<dbReference type="AlphaFoldDB" id="A0A6A4G525"/>
<organism evidence="2 3">
    <name type="scientific">Phytophthora rubi</name>
    <dbReference type="NCBI Taxonomy" id="129364"/>
    <lineage>
        <taxon>Eukaryota</taxon>
        <taxon>Sar</taxon>
        <taxon>Stramenopiles</taxon>
        <taxon>Oomycota</taxon>
        <taxon>Peronosporomycetes</taxon>
        <taxon>Peronosporales</taxon>
        <taxon>Peronosporaceae</taxon>
        <taxon>Phytophthora</taxon>
    </lineage>
</organism>
<keyword evidence="3" id="KW-1185">Reference proteome</keyword>
<protein>
    <submittedName>
        <fullName evidence="2">Uncharacterized protein</fullName>
    </submittedName>
</protein>
<proteinExistence type="predicted"/>